<reference evidence="1 2" key="1">
    <citation type="submission" date="2024-09" db="EMBL/GenBank/DDBJ databases">
        <title>Rethinking Asexuality: The Enigmatic Case of Functional Sexual Genes in Lepraria (Stereocaulaceae).</title>
        <authorList>
            <person name="Doellman M."/>
            <person name="Sun Y."/>
            <person name="Barcenas-Pena A."/>
            <person name="Lumbsch H.T."/>
            <person name="Grewe F."/>
        </authorList>
    </citation>
    <scope>NUCLEOTIDE SEQUENCE [LARGE SCALE GENOMIC DNA]</scope>
    <source>
        <strain evidence="1 2">Mercado 3170</strain>
    </source>
</reference>
<proteinExistence type="predicted"/>
<comment type="caution">
    <text evidence="1">The sequence shown here is derived from an EMBL/GenBank/DDBJ whole genome shotgun (WGS) entry which is preliminary data.</text>
</comment>
<name>A0ABR4A619_9LECA</name>
<organism evidence="1 2">
    <name type="scientific">Stereocaulon virgatum</name>
    <dbReference type="NCBI Taxonomy" id="373712"/>
    <lineage>
        <taxon>Eukaryota</taxon>
        <taxon>Fungi</taxon>
        <taxon>Dikarya</taxon>
        <taxon>Ascomycota</taxon>
        <taxon>Pezizomycotina</taxon>
        <taxon>Lecanoromycetes</taxon>
        <taxon>OSLEUM clade</taxon>
        <taxon>Lecanoromycetidae</taxon>
        <taxon>Lecanorales</taxon>
        <taxon>Lecanorineae</taxon>
        <taxon>Stereocaulaceae</taxon>
        <taxon>Stereocaulon</taxon>
    </lineage>
</organism>
<dbReference type="EMBL" id="JBEFKJ010000017">
    <property type="protein sequence ID" value="KAL2041347.1"/>
    <property type="molecule type" value="Genomic_DNA"/>
</dbReference>
<gene>
    <name evidence="1" type="ORF">N7G274_005729</name>
</gene>
<dbReference type="Proteomes" id="UP001590950">
    <property type="component" value="Unassembled WGS sequence"/>
</dbReference>
<accession>A0ABR4A619</accession>
<sequence length="390" mass="44842">MKLSFKFSVIYLREISRLFEAFAANLHVAAVTYCTPNSPSRQRRNPWTPSYFHQNVRHFIYDDTQLVRNLTNRYFFEEALKTSYTKSRAKRGRAFNEYCRLFQEQQQILDDLPNLLREGLPRLSRLEKVSVIGGPSRNPNCSFKGGVRNNGFASTVLGLSYWSYRHKSRYHFIERKGFHSLIESLSQPGISLRGLHIGNWSESEHRSPLKMGLPLSSLSLPDSEDNAVLMSSATSAFANVTNLNLQIDGRGRSPGHEYSVPDLENLFVMLPTMHHLSRLSLGFTHLVLHADETKRVVTSIERHALASLRLRSIRFFVDDMVRLSINHQATLTEVAFDKVRFAGTMEESWTTQMESIEWFTNIELTAFIECFKWRRPNESTRLQTASGNGK</sequence>
<evidence type="ECO:0000313" key="1">
    <source>
        <dbReference type="EMBL" id="KAL2041347.1"/>
    </source>
</evidence>
<protein>
    <submittedName>
        <fullName evidence="1">Uncharacterized protein</fullName>
    </submittedName>
</protein>
<keyword evidence="2" id="KW-1185">Reference proteome</keyword>
<evidence type="ECO:0000313" key="2">
    <source>
        <dbReference type="Proteomes" id="UP001590950"/>
    </source>
</evidence>